<protein>
    <submittedName>
        <fullName evidence="2">Uncharacterized protein</fullName>
    </submittedName>
</protein>
<evidence type="ECO:0000313" key="2">
    <source>
        <dbReference type="EMBL" id="JAI04460.1"/>
    </source>
</evidence>
<sequence length="60" mass="6960">MKHWDQSPQLHGCLPLARALLLFPWAPVHQVPPGHRGCDRGLPQRRPQLLHEVPQFRPWG</sequence>
<dbReference type="AlphaFoldDB" id="A0A0E9XP96"/>
<reference evidence="2" key="1">
    <citation type="submission" date="2014-11" db="EMBL/GenBank/DDBJ databases">
        <authorList>
            <person name="Amaro Gonzalez C."/>
        </authorList>
    </citation>
    <scope>NUCLEOTIDE SEQUENCE</scope>
</reference>
<feature type="signal peptide" evidence="1">
    <location>
        <begin position="1"/>
        <end position="30"/>
    </location>
</feature>
<name>A0A0E9XP96_ANGAN</name>
<reference evidence="2" key="2">
    <citation type="journal article" date="2015" name="Fish Shellfish Immunol.">
        <title>Early steps in the European eel (Anguilla anguilla)-Vibrio vulnificus interaction in the gills: Role of the RtxA13 toxin.</title>
        <authorList>
            <person name="Callol A."/>
            <person name="Pajuelo D."/>
            <person name="Ebbesson L."/>
            <person name="Teles M."/>
            <person name="MacKenzie S."/>
            <person name="Amaro C."/>
        </authorList>
    </citation>
    <scope>NUCLEOTIDE SEQUENCE</scope>
</reference>
<feature type="chain" id="PRO_5002435555" evidence="1">
    <location>
        <begin position="31"/>
        <end position="60"/>
    </location>
</feature>
<evidence type="ECO:0000256" key="1">
    <source>
        <dbReference type="SAM" id="SignalP"/>
    </source>
</evidence>
<keyword evidence="1" id="KW-0732">Signal</keyword>
<proteinExistence type="predicted"/>
<accession>A0A0E9XP96</accession>
<dbReference type="EMBL" id="GBXM01004118">
    <property type="protein sequence ID" value="JAI04460.1"/>
    <property type="molecule type" value="Transcribed_RNA"/>
</dbReference>
<organism evidence="2">
    <name type="scientific">Anguilla anguilla</name>
    <name type="common">European freshwater eel</name>
    <name type="synonym">Muraena anguilla</name>
    <dbReference type="NCBI Taxonomy" id="7936"/>
    <lineage>
        <taxon>Eukaryota</taxon>
        <taxon>Metazoa</taxon>
        <taxon>Chordata</taxon>
        <taxon>Craniata</taxon>
        <taxon>Vertebrata</taxon>
        <taxon>Euteleostomi</taxon>
        <taxon>Actinopterygii</taxon>
        <taxon>Neopterygii</taxon>
        <taxon>Teleostei</taxon>
        <taxon>Anguilliformes</taxon>
        <taxon>Anguillidae</taxon>
        <taxon>Anguilla</taxon>
    </lineage>
</organism>